<evidence type="ECO:0000313" key="9">
    <source>
        <dbReference type="EMBL" id="OAG29608.1"/>
    </source>
</evidence>
<dbReference type="Pfam" id="PF13087">
    <property type="entry name" value="AAA_12"/>
    <property type="match status" value="1"/>
</dbReference>
<dbReference type="SMART" id="SM00382">
    <property type="entry name" value="AAA"/>
    <property type="match status" value="1"/>
</dbReference>
<dbReference type="InterPro" id="IPR027417">
    <property type="entry name" value="P-loop_NTPase"/>
</dbReference>
<dbReference type="CDD" id="cd18808">
    <property type="entry name" value="SF1_C_Upf1"/>
    <property type="match status" value="1"/>
</dbReference>
<evidence type="ECO:0000259" key="8">
    <source>
        <dbReference type="SMART" id="SM00487"/>
    </source>
</evidence>
<dbReference type="InterPro" id="IPR041679">
    <property type="entry name" value="DNA2/NAM7-like_C"/>
</dbReference>
<evidence type="ECO:0000256" key="2">
    <source>
        <dbReference type="ARBA" id="ARBA00022741"/>
    </source>
</evidence>
<gene>
    <name evidence="9" type="ORF">NEDG_00741</name>
</gene>
<reference evidence="9 10" key="1">
    <citation type="submission" date="2016-02" db="EMBL/GenBank/DDBJ databases">
        <title>Discovery of a natural microsporidian pathogen with a broad tissue tropism in Caenorhabditis elegans.</title>
        <authorList>
            <person name="Luallen R.J."/>
            <person name="Reinke A.W."/>
            <person name="Tong L."/>
            <person name="Botts M.R."/>
            <person name="Felix M.-A."/>
            <person name="Troemel E.R."/>
        </authorList>
    </citation>
    <scope>NUCLEOTIDE SEQUENCE [LARGE SCALE GENOMIC DNA]</scope>
    <source>
        <strain evidence="9 10">JUm2807</strain>
    </source>
</reference>
<dbReference type="RefSeq" id="XP_067544256.1">
    <property type="nucleotide sequence ID" value="XM_067688159.1"/>
</dbReference>
<dbReference type="GeneID" id="93647091"/>
<dbReference type="VEuPathDB" id="MicrosporidiaDB:NEDG_00741"/>
<evidence type="ECO:0000256" key="4">
    <source>
        <dbReference type="ARBA" id="ARBA00022806"/>
    </source>
</evidence>
<evidence type="ECO:0000256" key="6">
    <source>
        <dbReference type="ARBA" id="ARBA00048432"/>
    </source>
</evidence>
<comment type="caution">
    <text evidence="9">The sequence shown here is derived from an EMBL/GenBank/DDBJ whole genome shotgun (WGS) entry which is preliminary data.</text>
</comment>
<feature type="domain" description="Helicase ATP-binding" evidence="8">
    <location>
        <begin position="199"/>
        <end position="426"/>
    </location>
</feature>
<dbReference type="Proteomes" id="UP000185944">
    <property type="component" value="Unassembled WGS sequence"/>
</dbReference>
<dbReference type="FunFam" id="3.40.50.300:FF:000326">
    <property type="entry name" value="P-loop containing nucleoside triphosphate hydrolase"/>
    <property type="match status" value="1"/>
</dbReference>
<dbReference type="AlphaFoldDB" id="A0A177ECQ9"/>
<feature type="domain" description="AAA+ ATPase" evidence="7">
    <location>
        <begin position="216"/>
        <end position="413"/>
    </location>
</feature>
<dbReference type="EMBL" id="LTDL01000040">
    <property type="protein sequence ID" value="OAG29608.1"/>
    <property type="molecule type" value="Genomic_DNA"/>
</dbReference>
<dbReference type="GO" id="GO:0016787">
    <property type="term" value="F:hydrolase activity"/>
    <property type="evidence" value="ECO:0007669"/>
    <property type="project" value="UniProtKB-KW"/>
</dbReference>
<dbReference type="PANTHER" id="PTHR10887:SF495">
    <property type="entry name" value="HELICASE SENATAXIN ISOFORM X1-RELATED"/>
    <property type="match status" value="1"/>
</dbReference>
<evidence type="ECO:0000256" key="3">
    <source>
        <dbReference type="ARBA" id="ARBA00022801"/>
    </source>
</evidence>
<evidence type="ECO:0000256" key="5">
    <source>
        <dbReference type="ARBA" id="ARBA00022840"/>
    </source>
</evidence>
<accession>A0A177ECQ9</accession>
<dbReference type="InterPro" id="IPR014001">
    <property type="entry name" value="Helicase_ATP-bd"/>
</dbReference>
<keyword evidence="2" id="KW-0547">Nucleotide-binding</keyword>
<dbReference type="PANTHER" id="PTHR10887">
    <property type="entry name" value="DNA2/NAM7 HELICASE FAMILY"/>
    <property type="match status" value="1"/>
</dbReference>
<keyword evidence="4" id="KW-0347">Helicase</keyword>
<dbReference type="InterPro" id="IPR045055">
    <property type="entry name" value="DNA2/NAM7-like"/>
</dbReference>
<dbReference type="STRING" id="1805483.A0A177ECQ9"/>
<dbReference type="InterPro" id="IPR047187">
    <property type="entry name" value="SF1_C_Upf1"/>
</dbReference>
<protein>
    <submittedName>
        <fullName evidence="9">Regulator of nonsense transcripts 1</fullName>
    </submittedName>
</protein>
<comment type="similarity">
    <text evidence="1">Belongs to the DNA2/NAM7 helicase family.</text>
</comment>
<keyword evidence="5" id="KW-0067">ATP-binding</keyword>
<dbReference type="OrthoDB" id="6513042at2759"/>
<dbReference type="InterPro" id="IPR041677">
    <property type="entry name" value="DNA2/NAM7_AAA_11"/>
</dbReference>
<evidence type="ECO:0000256" key="1">
    <source>
        <dbReference type="ARBA" id="ARBA00007913"/>
    </source>
</evidence>
<name>A0A177ECQ9_9MICR</name>
<dbReference type="Gene3D" id="3.40.50.300">
    <property type="entry name" value="P-loop containing nucleotide triphosphate hydrolases"/>
    <property type="match status" value="2"/>
</dbReference>
<keyword evidence="10" id="KW-1185">Reference proteome</keyword>
<dbReference type="GO" id="GO:0005694">
    <property type="term" value="C:chromosome"/>
    <property type="evidence" value="ECO:0007669"/>
    <property type="project" value="UniProtKB-ARBA"/>
</dbReference>
<keyword evidence="3" id="KW-0378">Hydrolase</keyword>
<dbReference type="InterPro" id="IPR003593">
    <property type="entry name" value="AAA+_ATPase"/>
</dbReference>
<evidence type="ECO:0000313" key="10">
    <source>
        <dbReference type="Proteomes" id="UP000185944"/>
    </source>
</evidence>
<dbReference type="GO" id="GO:0003678">
    <property type="term" value="F:DNA helicase activity"/>
    <property type="evidence" value="ECO:0007669"/>
    <property type="project" value="UniProtKB-EC"/>
</dbReference>
<evidence type="ECO:0000259" key="7">
    <source>
        <dbReference type="SMART" id="SM00382"/>
    </source>
</evidence>
<dbReference type="GO" id="GO:0005524">
    <property type="term" value="F:ATP binding"/>
    <property type="evidence" value="ECO:0007669"/>
    <property type="project" value="UniProtKB-KW"/>
</dbReference>
<comment type="catalytic activity">
    <reaction evidence="6">
        <text>ATP + H2O = ADP + phosphate + H(+)</text>
        <dbReference type="Rhea" id="RHEA:13065"/>
        <dbReference type="ChEBI" id="CHEBI:15377"/>
        <dbReference type="ChEBI" id="CHEBI:15378"/>
        <dbReference type="ChEBI" id="CHEBI:30616"/>
        <dbReference type="ChEBI" id="CHEBI:43474"/>
        <dbReference type="ChEBI" id="CHEBI:456216"/>
        <dbReference type="EC" id="3.6.4.12"/>
    </reaction>
    <physiologicalReaction direction="left-to-right" evidence="6">
        <dbReference type="Rhea" id="RHEA:13066"/>
    </physiologicalReaction>
</comment>
<organism evidence="9 10">
    <name type="scientific">Nematocida displodere</name>
    <dbReference type="NCBI Taxonomy" id="1805483"/>
    <lineage>
        <taxon>Eukaryota</taxon>
        <taxon>Fungi</taxon>
        <taxon>Fungi incertae sedis</taxon>
        <taxon>Microsporidia</taxon>
        <taxon>Nematocida</taxon>
    </lineage>
</organism>
<sequence length="680" mass="75182">MREAAETMAGTSKKKKAPRAEMICQKVTDFGGDQDLYLKTFRRLLTLEHQRVAKMVTNSTCTNVTVAWRLLGNTGAYEGAFCIPYVRDSQVYRKKASIALTHRLIPTDVFGSISDVVKTKKSILIRVAVNIHPEWTEHTTEFTLCKSDPMNLHAQQMSALLFVLNPKNPLKEAFLRGRTETMPPLNESEKYLVNCPIASIRSLNASQMEAVNHAVGHRVALVQGPPGTGKSTTCVFLIHKLLLLKRGPIILCAPTNVAVDLIAKELARTGINSIRLVSKMKEPLYTDVPFRVAHQEIREMLSTTQKGLLSKTRPSKKDKEKIKQFMALLTGKLLRTVDVICVTCAMAGKLTVPAKVVIMDEAAQATEPLVAMTMSQETKQLVLIGDHKQLDPFVHSNLASLYGLSVSAFERLSLTGLKPSVLLTQYRMHPLISQWPSEAFYGGMLLNGVTATSNQPRAWGKTPTPLMFYSIPGPETFTNPSYYNQEQIDAVLSLIKHMTSLGISGKSISVITPYEAQRAQIDDQIRNFCLGLEVTNIDAFQGRENDYIILTTVRSNDKGSIGFVNNEKRLNVAITRAKRSLIIVGNPRTLSSDESWMNLISHIAKQRLIFTGSVKNLSNNTSNLFPDTVPVSVPVYDTVPVPDPNPDPNAGPILSLAELQSVLAAIELEEQPELTQPNPE</sequence>
<dbReference type="SUPFAM" id="SSF52540">
    <property type="entry name" value="P-loop containing nucleoside triphosphate hydrolases"/>
    <property type="match status" value="1"/>
</dbReference>
<dbReference type="Pfam" id="PF13086">
    <property type="entry name" value="AAA_11"/>
    <property type="match status" value="2"/>
</dbReference>
<dbReference type="SMART" id="SM00487">
    <property type="entry name" value="DEXDc"/>
    <property type="match status" value="1"/>
</dbReference>
<proteinExistence type="inferred from homology"/>